<evidence type="ECO:0000256" key="3">
    <source>
        <dbReference type="ARBA" id="ARBA00004630"/>
    </source>
</evidence>
<dbReference type="RefSeq" id="XP_030839409.1">
    <property type="nucleotide sequence ID" value="XM_030983549.1"/>
</dbReference>
<dbReference type="GO" id="GO:0008270">
    <property type="term" value="F:zinc ion binding"/>
    <property type="evidence" value="ECO:0000318"/>
    <property type="project" value="GO_Central"/>
</dbReference>
<feature type="region of interest" description="Disordered" evidence="8">
    <location>
        <begin position="84"/>
        <end position="144"/>
    </location>
</feature>
<feature type="compositionally biased region" description="Polar residues" evidence="8">
    <location>
        <begin position="84"/>
        <end position="117"/>
    </location>
</feature>
<dbReference type="InterPro" id="IPR006629">
    <property type="entry name" value="LITAF"/>
</dbReference>
<feature type="compositionally biased region" description="Polar residues" evidence="8">
    <location>
        <begin position="18"/>
        <end position="71"/>
    </location>
</feature>
<dbReference type="OMA" id="IYTICPA"/>
<keyword evidence="9" id="KW-0812">Transmembrane</keyword>
<dbReference type="OrthoDB" id="5599753at2759"/>
<evidence type="ECO:0000256" key="9">
    <source>
        <dbReference type="SAM" id="Phobius"/>
    </source>
</evidence>
<dbReference type="AlphaFoldDB" id="A0A7M7NNZ1"/>
<evidence type="ECO:0000256" key="2">
    <source>
        <dbReference type="ARBA" id="ARBA00004481"/>
    </source>
</evidence>
<dbReference type="InParanoid" id="A0A7M7NNZ1"/>
<dbReference type="EnsemblMetazoa" id="XM_030983549">
    <property type="protein sequence ID" value="XP_030839409"/>
    <property type="gene ID" value="LOC764214"/>
</dbReference>
<dbReference type="PROSITE" id="PS51837">
    <property type="entry name" value="LITAF"/>
    <property type="match status" value="1"/>
</dbReference>
<protein>
    <recommendedName>
        <fullName evidence="10">LITAF domain-containing protein</fullName>
    </recommendedName>
</protein>
<evidence type="ECO:0000256" key="5">
    <source>
        <dbReference type="ARBA" id="ARBA00022723"/>
    </source>
</evidence>
<reference evidence="11" key="2">
    <citation type="submission" date="2021-01" db="UniProtKB">
        <authorList>
            <consortium name="EnsemblMetazoa"/>
        </authorList>
    </citation>
    <scope>IDENTIFICATION</scope>
</reference>
<dbReference type="Proteomes" id="UP000007110">
    <property type="component" value="Unassembled WGS sequence"/>
</dbReference>
<keyword evidence="7 9" id="KW-0472">Membrane</keyword>
<evidence type="ECO:0000256" key="1">
    <source>
        <dbReference type="ARBA" id="ARBA00004414"/>
    </source>
</evidence>
<keyword evidence="9" id="KW-1133">Transmembrane helix</keyword>
<reference evidence="12" key="1">
    <citation type="submission" date="2015-02" db="EMBL/GenBank/DDBJ databases">
        <title>Genome sequencing for Strongylocentrotus purpuratus.</title>
        <authorList>
            <person name="Murali S."/>
            <person name="Liu Y."/>
            <person name="Vee V."/>
            <person name="English A."/>
            <person name="Wang M."/>
            <person name="Skinner E."/>
            <person name="Han Y."/>
            <person name="Muzny D.M."/>
            <person name="Worley K.C."/>
            <person name="Gibbs R.A."/>
        </authorList>
    </citation>
    <scope>NUCLEOTIDE SEQUENCE</scope>
</reference>
<keyword evidence="12" id="KW-1185">Reference proteome</keyword>
<keyword evidence="6" id="KW-0862">Zinc</keyword>
<dbReference type="GeneID" id="764214"/>
<evidence type="ECO:0000313" key="11">
    <source>
        <dbReference type="EnsemblMetazoa" id="XP_030839409"/>
    </source>
</evidence>
<dbReference type="GO" id="GO:0005765">
    <property type="term" value="C:lysosomal membrane"/>
    <property type="evidence" value="ECO:0007669"/>
    <property type="project" value="UniProtKB-SubCell"/>
</dbReference>
<feature type="transmembrane region" description="Helical" evidence="9">
    <location>
        <begin position="288"/>
        <end position="311"/>
    </location>
</feature>
<dbReference type="KEGG" id="spu:764214"/>
<feature type="domain" description="LITAF" evidence="10">
    <location>
        <begin position="251"/>
        <end position="335"/>
    </location>
</feature>
<dbReference type="GO" id="GO:0031902">
    <property type="term" value="C:late endosome membrane"/>
    <property type="evidence" value="ECO:0007669"/>
    <property type="project" value="UniProtKB-SubCell"/>
</dbReference>
<evidence type="ECO:0000313" key="12">
    <source>
        <dbReference type="Proteomes" id="UP000007110"/>
    </source>
</evidence>
<dbReference type="SMART" id="SM00714">
    <property type="entry name" value="LITAF"/>
    <property type="match status" value="1"/>
</dbReference>
<proteinExistence type="inferred from homology"/>
<feature type="compositionally biased region" description="Polar residues" evidence="8">
    <location>
        <begin position="238"/>
        <end position="253"/>
    </location>
</feature>
<name>A0A7M7NNZ1_STRPU</name>
<dbReference type="InterPro" id="IPR037519">
    <property type="entry name" value="LITAF_fam"/>
</dbReference>
<dbReference type="PANTHER" id="PTHR23292">
    <property type="entry name" value="LIPOPOLYSACCHARIDE-INDUCED TUMOR NECROSIS FACTOR-ALPHA FACTOR"/>
    <property type="match status" value="1"/>
</dbReference>
<evidence type="ECO:0000256" key="7">
    <source>
        <dbReference type="ARBA" id="ARBA00023136"/>
    </source>
</evidence>
<sequence length="338" mass="36429">MDTTSAEAPTVDVHDDTNSPGDTTGTGEQHNNSGNVRLPSYYQSTPLVSAPVSQQDDITQPGESPIQQTGDDITAVDINVDQEQVTVSNGLSTSHPVAQEQNPSMPYPPQTDQQTNFAYPPASLPYPNPATNLPYPPSGVTETPALFPEQYPPPVPTYPPTNGTELQMANNPGGEPATTTESPLIEDEGVTLADGQVVNHGRHPLLKLPSYHGGGQFPSEPPPSYEDSNPIPVPQAMNPRQPSSAPQPSYTPPTAQLISRNFGSTPIYTICPACGEEVRTVTVFVPGALTYVMVCIFLMLGWWFLCCFLPFCVQGFKDVHHVCPNCKKTIGRYDRIGN</sequence>
<feature type="region of interest" description="Disordered" evidence="8">
    <location>
        <begin position="203"/>
        <end position="253"/>
    </location>
</feature>
<organism evidence="11 12">
    <name type="scientific">Strongylocentrotus purpuratus</name>
    <name type="common">Purple sea urchin</name>
    <dbReference type="NCBI Taxonomy" id="7668"/>
    <lineage>
        <taxon>Eukaryota</taxon>
        <taxon>Metazoa</taxon>
        <taxon>Echinodermata</taxon>
        <taxon>Eleutherozoa</taxon>
        <taxon>Echinozoa</taxon>
        <taxon>Echinoidea</taxon>
        <taxon>Euechinoidea</taxon>
        <taxon>Echinacea</taxon>
        <taxon>Camarodonta</taxon>
        <taxon>Echinidea</taxon>
        <taxon>Strongylocentrotidae</taxon>
        <taxon>Strongylocentrotus</taxon>
    </lineage>
</organism>
<keyword evidence="5" id="KW-0479">Metal-binding</keyword>
<evidence type="ECO:0000256" key="4">
    <source>
        <dbReference type="ARBA" id="ARBA00005975"/>
    </source>
</evidence>
<evidence type="ECO:0000256" key="8">
    <source>
        <dbReference type="SAM" id="MobiDB-lite"/>
    </source>
</evidence>
<accession>A0A7M7NNZ1</accession>
<evidence type="ECO:0000256" key="6">
    <source>
        <dbReference type="ARBA" id="ARBA00022833"/>
    </source>
</evidence>
<comment type="similarity">
    <text evidence="4">Belongs to the CDIP1/LITAF family.</text>
</comment>
<dbReference type="PANTHER" id="PTHR23292:SF6">
    <property type="entry name" value="FI16602P1-RELATED"/>
    <property type="match status" value="1"/>
</dbReference>
<evidence type="ECO:0000259" key="10">
    <source>
        <dbReference type="PROSITE" id="PS51837"/>
    </source>
</evidence>
<dbReference type="Pfam" id="PF10601">
    <property type="entry name" value="zf-LITAF-like"/>
    <property type="match status" value="1"/>
</dbReference>
<feature type="region of interest" description="Disordered" evidence="8">
    <location>
        <begin position="1"/>
        <end position="72"/>
    </location>
</feature>
<comment type="subcellular location">
    <subcellularLocation>
        <location evidence="2">Endosome membrane</location>
        <topology evidence="2">Peripheral membrane protein</topology>
    </subcellularLocation>
    <subcellularLocation>
        <location evidence="1">Late endosome membrane</location>
    </subcellularLocation>
    <subcellularLocation>
        <location evidence="3">Lysosome membrane</location>
        <topology evidence="3">Peripheral membrane protein</topology>
        <orientation evidence="3">Cytoplasmic side</orientation>
    </subcellularLocation>
</comment>